<feature type="region of interest" description="Disordered" evidence="6">
    <location>
        <begin position="23"/>
        <end position="51"/>
    </location>
</feature>
<accession>A0ABP0WYI1</accession>
<comment type="subcellular location">
    <subcellularLocation>
        <location evidence="1">Nucleus</location>
    </subcellularLocation>
</comment>
<dbReference type="EMBL" id="OZ020098">
    <property type="protein sequence ID" value="CAK9270688.1"/>
    <property type="molecule type" value="Genomic_DNA"/>
</dbReference>
<protein>
    <recommendedName>
        <fullName evidence="7">AP2/ERF domain-containing protein</fullName>
    </recommendedName>
</protein>
<keyword evidence="9" id="KW-1185">Reference proteome</keyword>
<reference evidence="8" key="1">
    <citation type="submission" date="2024-02" db="EMBL/GenBank/DDBJ databases">
        <authorList>
            <consortium name="ELIXIR-Norway"/>
            <consortium name="Elixir Norway"/>
        </authorList>
    </citation>
    <scope>NUCLEOTIDE SEQUENCE</scope>
</reference>
<feature type="domain" description="AP2/ERF" evidence="7">
    <location>
        <begin position="50"/>
        <end position="107"/>
    </location>
</feature>
<evidence type="ECO:0000256" key="5">
    <source>
        <dbReference type="ARBA" id="ARBA00023242"/>
    </source>
</evidence>
<dbReference type="CDD" id="cd00018">
    <property type="entry name" value="AP2"/>
    <property type="match status" value="1"/>
</dbReference>
<evidence type="ECO:0000313" key="8">
    <source>
        <dbReference type="EMBL" id="CAK9270688.1"/>
    </source>
</evidence>
<dbReference type="PANTHER" id="PTHR31677:SF245">
    <property type="entry name" value="ETHYLENE-RESPONSIVE TRANSCRIPTION FACTOR ESR1"/>
    <property type="match status" value="1"/>
</dbReference>
<evidence type="ECO:0000256" key="1">
    <source>
        <dbReference type="ARBA" id="ARBA00004123"/>
    </source>
</evidence>
<dbReference type="Proteomes" id="UP001497444">
    <property type="component" value="Chromosome 3"/>
</dbReference>
<dbReference type="Pfam" id="PF00847">
    <property type="entry name" value="AP2"/>
    <property type="match status" value="1"/>
</dbReference>
<dbReference type="SUPFAM" id="SSF54171">
    <property type="entry name" value="DNA-binding domain"/>
    <property type="match status" value="1"/>
</dbReference>
<keyword evidence="3" id="KW-0238">DNA-binding</keyword>
<dbReference type="Gene3D" id="3.30.730.10">
    <property type="entry name" value="AP2/ERF domain"/>
    <property type="match status" value="1"/>
</dbReference>
<keyword evidence="5" id="KW-0539">Nucleus</keyword>
<feature type="compositionally biased region" description="Basic and acidic residues" evidence="6">
    <location>
        <begin position="35"/>
        <end position="50"/>
    </location>
</feature>
<evidence type="ECO:0000256" key="4">
    <source>
        <dbReference type="ARBA" id="ARBA00023163"/>
    </source>
</evidence>
<dbReference type="PANTHER" id="PTHR31677">
    <property type="entry name" value="AP2 DOMAIN CLASS TRANSCRIPTION FACTOR"/>
    <property type="match status" value="1"/>
</dbReference>
<evidence type="ECO:0000256" key="2">
    <source>
        <dbReference type="ARBA" id="ARBA00023015"/>
    </source>
</evidence>
<dbReference type="InterPro" id="IPR036955">
    <property type="entry name" value="AP2/ERF_dom_sf"/>
</dbReference>
<dbReference type="PRINTS" id="PR00367">
    <property type="entry name" value="ETHRSPELEMNT"/>
</dbReference>
<gene>
    <name evidence="8" type="ORF">CSSPJE1EN1_LOCUS16166</name>
</gene>
<name>A0ABP0WYI1_9BRYO</name>
<evidence type="ECO:0000259" key="7">
    <source>
        <dbReference type="PROSITE" id="PS51032"/>
    </source>
</evidence>
<sequence>MVGRIDAFAQRQLLPQQSHCEPGLAVTRGSSMRKGGMETKKGRRSREPGRYRGVRRRPWGRYAAEIRDPNTKERKWLGTFDTAEDAAIAYDWAARSMRGAKARTNFVYPTHHTCIMSTTLATDRNSRSAGDDHSYRDQHHQLQQLSGSEVPNNNFCAVNVGAPGSKPRKEDWTNTGFHDLQTSSRGDAYESIYQSVEKLAQAISDIGPATRPMPASSSSLLLPHTDPRGQDSINGACMREGGNESAVGRKQWLQSEYTYECSLYESASRAPKSNLTPPILQVQIPDFCEEPPGGGCAGILSPSCNSTMVPLSHGAAALSHQSSLSVPLTTSSEVPPHVRKYSEEVDTLAQVVAQSSVDFNRPMITAGKPPQQQQHEQTPPASHRNCMVSTQVSYSEDTTPSLPADSLSTPDSPGLFSLSSEAESYGPSPTAAEVSSPLCSSGSGIVTSPSRNPDNLQSILPANLSCPAVERWSQPQSRDWSWGEPAAAAVQIPQVLQTACTLAAAWQCGNSPMEEVKCEPASSSAASWQTLCALPAAAAAWAQTPRASCELVGTRKDDWQDYNIKRAEQQQQFSGLLGDLVGESFTTNDTLYMESIPFPEHPLDDCHLFPFLLDDCRIFV</sequence>
<organism evidence="8 9">
    <name type="scientific">Sphagnum jensenii</name>
    <dbReference type="NCBI Taxonomy" id="128206"/>
    <lineage>
        <taxon>Eukaryota</taxon>
        <taxon>Viridiplantae</taxon>
        <taxon>Streptophyta</taxon>
        <taxon>Embryophyta</taxon>
        <taxon>Bryophyta</taxon>
        <taxon>Sphagnophytina</taxon>
        <taxon>Sphagnopsida</taxon>
        <taxon>Sphagnales</taxon>
        <taxon>Sphagnaceae</taxon>
        <taxon>Sphagnum</taxon>
    </lineage>
</organism>
<dbReference type="InterPro" id="IPR016177">
    <property type="entry name" value="DNA-bd_dom_sf"/>
</dbReference>
<keyword evidence="4" id="KW-0804">Transcription</keyword>
<dbReference type="SMART" id="SM00380">
    <property type="entry name" value="AP2"/>
    <property type="match status" value="1"/>
</dbReference>
<feature type="region of interest" description="Disordered" evidence="6">
    <location>
        <begin position="361"/>
        <end position="447"/>
    </location>
</feature>
<feature type="compositionally biased region" description="Polar residues" evidence="6">
    <location>
        <begin position="437"/>
        <end position="447"/>
    </location>
</feature>
<keyword evidence="2" id="KW-0805">Transcription regulation</keyword>
<dbReference type="PROSITE" id="PS51032">
    <property type="entry name" value="AP2_ERF"/>
    <property type="match status" value="1"/>
</dbReference>
<evidence type="ECO:0000256" key="3">
    <source>
        <dbReference type="ARBA" id="ARBA00023125"/>
    </source>
</evidence>
<proteinExistence type="predicted"/>
<evidence type="ECO:0000313" key="9">
    <source>
        <dbReference type="Proteomes" id="UP001497444"/>
    </source>
</evidence>
<evidence type="ECO:0000256" key="6">
    <source>
        <dbReference type="SAM" id="MobiDB-lite"/>
    </source>
</evidence>
<feature type="compositionally biased region" description="Low complexity" evidence="6">
    <location>
        <begin position="369"/>
        <end position="380"/>
    </location>
</feature>
<dbReference type="InterPro" id="IPR001471">
    <property type="entry name" value="AP2/ERF_dom"/>
</dbReference>
<feature type="compositionally biased region" description="Polar residues" evidence="6">
    <location>
        <begin position="387"/>
        <end position="422"/>
    </location>
</feature>